<gene>
    <name evidence="1" type="ORF">ILEXP_LOCUS56144</name>
</gene>
<dbReference type="Proteomes" id="UP001642360">
    <property type="component" value="Unassembled WGS sequence"/>
</dbReference>
<dbReference type="AlphaFoldDB" id="A0ABC8UYK0"/>
<proteinExistence type="predicted"/>
<reference evidence="1 2" key="1">
    <citation type="submission" date="2024-02" db="EMBL/GenBank/DDBJ databases">
        <authorList>
            <person name="Vignale AGUSTIN F."/>
            <person name="Sosa J E."/>
            <person name="Modenutti C."/>
        </authorList>
    </citation>
    <scope>NUCLEOTIDE SEQUENCE [LARGE SCALE GENOMIC DNA]</scope>
</reference>
<organism evidence="1 2">
    <name type="scientific">Ilex paraguariensis</name>
    <name type="common">yerba mate</name>
    <dbReference type="NCBI Taxonomy" id="185542"/>
    <lineage>
        <taxon>Eukaryota</taxon>
        <taxon>Viridiplantae</taxon>
        <taxon>Streptophyta</taxon>
        <taxon>Embryophyta</taxon>
        <taxon>Tracheophyta</taxon>
        <taxon>Spermatophyta</taxon>
        <taxon>Magnoliopsida</taxon>
        <taxon>eudicotyledons</taxon>
        <taxon>Gunneridae</taxon>
        <taxon>Pentapetalae</taxon>
        <taxon>asterids</taxon>
        <taxon>campanulids</taxon>
        <taxon>Aquifoliales</taxon>
        <taxon>Aquifoliaceae</taxon>
        <taxon>Ilex</taxon>
    </lineage>
</organism>
<name>A0ABC8UYK0_9AQUA</name>
<evidence type="ECO:0000313" key="2">
    <source>
        <dbReference type="Proteomes" id="UP001642360"/>
    </source>
</evidence>
<dbReference type="EMBL" id="CAUOFW020009401">
    <property type="protein sequence ID" value="CAK9185722.1"/>
    <property type="molecule type" value="Genomic_DNA"/>
</dbReference>
<accession>A0ABC8UYK0</accession>
<protein>
    <submittedName>
        <fullName evidence="1">Uncharacterized protein</fullName>
    </submittedName>
</protein>
<comment type="caution">
    <text evidence="1">The sequence shown here is derived from an EMBL/GenBank/DDBJ whole genome shotgun (WGS) entry which is preliminary data.</text>
</comment>
<keyword evidence="2" id="KW-1185">Reference proteome</keyword>
<evidence type="ECO:0000313" key="1">
    <source>
        <dbReference type="EMBL" id="CAK9185722.1"/>
    </source>
</evidence>
<sequence>MSPVGKSTHPKRSLLTPVSSSWLMTNRSLLKRRFHPLLVISTGDPLSRGWALSTGHNQTQAIILWTALLGPGINPVSFTRSRFPDGQAAYNTCTFWTPTQEARQQPRRDLSEFS</sequence>